<dbReference type="InterPro" id="IPR041698">
    <property type="entry name" value="Methyltransf_25"/>
</dbReference>
<dbReference type="AlphaFoldDB" id="A0A3D9SVW3"/>
<evidence type="ECO:0000256" key="2">
    <source>
        <dbReference type="PIRSR" id="PIRSR018249-2"/>
    </source>
</evidence>
<protein>
    <submittedName>
        <fullName evidence="5">23S rRNA m(1)G-748 methyltransferase</fullName>
    </submittedName>
</protein>
<dbReference type="Pfam" id="PF21302">
    <property type="entry name" value="Zn_ribbon_RlmA"/>
    <property type="match status" value="1"/>
</dbReference>
<accession>A0A3D9SVW3</accession>
<dbReference type="CDD" id="cd02440">
    <property type="entry name" value="AdoMet_MTases"/>
    <property type="match status" value="1"/>
</dbReference>
<keyword evidence="1" id="KW-0479">Metal-binding</keyword>
<sequence length="287" mass="30790">MLNDVVNVLACPVCGSALAPAHAALRCDAGHSFDIARQGYVNLLPGNARTGTADTPEMARSRETFLGAGHFDGLADLLAEHVASALPRGACVLDAGAGTGHYLARVLRDTETAVGLAIDVSKHSLRRAARAHPRVGAVVADLWRPLPVRTGSVDAILDVFAPRNGAEFRRVLRPDGVLYVVTPTARHLGDLVPDLGLLTVDERKQERTDRSLSDHFRAYETHAYETEVELGHDDVATLVGMGPSARHLSADELRTRLGKLPDPVRVPISVALSVYLPHRVDAHSEAQ</sequence>
<feature type="binding site" evidence="1">
    <location>
        <position position="14"/>
    </location>
    <ligand>
        <name>Zn(2+)</name>
        <dbReference type="ChEBI" id="CHEBI:29105"/>
    </ligand>
</feature>
<organism evidence="5 6">
    <name type="scientific">Thermomonospora umbrina</name>
    <dbReference type="NCBI Taxonomy" id="111806"/>
    <lineage>
        <taxon>Bacteria</taxon>
        <taxon>Bacillati</taxon>
        <taxon>Actinomycetota</taxon>
        <taxon>Actinomycetes</taxon>
        <taxon>Streptosporangiales</taxon>
        <taxon>Thermomonosporaceae</taxon>
        <taxon>Thermomonospora</taxon>
    </lineage>
</organism>
<keyword evidence="1" id="KW-0862">Zinc</keyword>
<dbReference type="EMBL" id="QTTT01000001">
    <property type="protein sequence ID" value="REF00077.1"/>
    <property type="molecule type" value="Genomic_DNA"/>
</dbReference>
<gene>
    <name evidence="5" type="ORF">DFJ69_5600</name>
</gene>
<dbReference type="InterPro" id="IPR029063">
    <property type="entry name" value="SAM-dependent_MTases_sf"/>
</dbReference>
<dbReference type="SUPFAM" id="SSF53335">
    <property type="entry name" value="S-adenosyl-L-methionine-dependent methyltransferases"/>
    <property type="match status" value="1"/>
</dbReference>
<evidence type="ECO:0000259" key="3">
    <source>
        <dbReference type="Pfam" id="PF13649"/>
    </source>
</evidence>
<dbReference type="InterPro" id="IPR016718">
    <property type="entry name" value="rRNA_m1G-MeTrfase_A_prd"/>
</dbReference>
<feature type="domain" description="Methyltransferase" evidence="3">
    <location>
        <begin position="92"/>
        <end position="176"/>
    </location>
</feature>
<dbReference type="Proteomes" id="UP000256661">
    <property type="component" value="Unassembled WGS sequence"/>
</dbReference>
<dbReference type="GO" id="GO:0032259">
    <property type="term" value="P:methylation"/>
    <property type="evidence" value="ECO:0007669"/>
    <property type="project" value="UniProtKB-KW"/>
</dbReference>
<keyword evidence="5" id="KW-0489">Methyltransferase</keyword>
<name>A0A3D9SVW3_9ACTN</name>
<reference evidence="5 6" key="1">
    <citation type="submission" date="2018-08" db="EMBL/GenBank/DDBJ databases">
        <title>Sequencing the genomes of 1000 actinobacteria strains.</title>
        <authorList>
            <person name="Klenk H.-P."/>
        </authorList>
    </citation>
    <scope>NUCLEOTIDE SEQUENCE [LARGE SCALE GENOMIC DNA]</scope>
    <source>
        <strain evidence="5 6">DSM 43927</strain>
    </source>
</reference>
<proteinExistence type="predicted"/>
<keyword evidence="6" id="KW-1185">Reference proteome</keyword>
<dbReference type="Pfam" id="PF13649">
    <property type="entry name" value="Methyltransf_25"/>
    <property type="match status" value="1"/>
</dbReference>
<feature type="domain" description="23S rRNA (guanine(745)-N(1))-methyltransferase N-terminal" evidence="4">
    <location>
        <begin position="10"/>
        <end position="47"/>
    </location>
</feature>
<keyword evidence="5" id="KW-0808">Transferase</keyword>
<feature type="binding site" evidence="1">
    <location>
        <position position="27"/>
    </location>
    <ligand>
        <name>Zn(2+)</name>
        <dbReference type="ChEBI" id="CHEBI:29105"/>
    </ligand>
</feature>
<dbReference type="Gene3D" id="3.40.50.150">
    <property type="entry name" value="Vaccinia Virus protein VP39"/>
    <property type="match status" value="1"/>
</dbReference>
<dbReference type="RefSeq" id="WP_116025276.1">
    <property type="nucleotide sequence ID" value="NZ_QTTT01000001.1"/>
</dbReference>
<evidence type="ECO:0000256" key="1">
    <source>
        <dbReference type="PIRSR" id="PIRSR018249-1"/>
    </source>
</evidence>
<evidence type="ECO:0000259" key="4">
    <source>
        <dbReference type="Pfam" id="PF21302"/>
    </source>
</evidence>
<dbReference type="GO" id="GO:0046872">
    <property type="term" value="F:metal ion binding"/>
    <property type="evidence" value="ECO:0007669"/>
    <property type="project" value="UniProtKB-KW"/>
</dbReference>
<evidence type="ECO:0000313" key="5">
    <source>
        <dbReference type="EMBL" id="REF00077.1"/>
    </source>
</evidence>
<feature type="binding site" evidence="2">
    <location>
        <position position="71"/>
    </location>
    <ligand>
        <name>S-adenosyl-L-methionine</name>
        <dbReference type="ChEBI" id="CHEBI:59789"/>
    </ligand>
</feature>
<feature type="binding site" evidence="1">
    <location>
        <position position="31"/>
    </location>
    <ligand>
        <name>Zn(2+)</name>
        <dbReference type="ChEBI" id="CHEBI:29105"/>
    </ligand>
</feature>
<feature type="binding site" evidence="2">
    <location>
        <position position="187"/>
    </location>
    <ligand>
        <name>S-adenosyl-L-methionine</name>
        <dbReference type="ChEBI" id="CHEBI:59789"/>
    </ligand>
</feature>
<feature type="binding site" evidence="1">
    <location>
        <position position="11"/>
    </location>
    <ligand>
        <name>Zn(2+)</name>
        <dbReference type="ChEBI" id="CHEBI:29105"/>
    </ligand>
</feature>
<evidence type="ECO:0000313" key="6">
    <source>
        <dbReference type="Proteomes" id="UP000256661"/>
    </source>
</evidence>
<dbReference type="OrthoDB" id="108476at2"/>
<dbReference type="InterPro" id="IPR048647">
    <property type="entry name" value="RlmA_N"/>
</dbReference>
<keyword evidence="2" id="KW-0949">S-adenosyl-L-methionine</keyword>
<dbReference type="GO" id="GO:0008168">
    <property type="term" value="F:methyltransferase activity"/>
    <property type="evidence" value="ECO:0007669"/>
    <property type="project" value="UniProtKB-KW"/>
</dbReference>
<comment type="caution">
    <text evidence="5">The sequence shown here is derived from an EMBL/GenBank/DDBJ whole genome shotgun (WGS) entry which is preliminary data.</text>
</comment>
<dbReference type="PIRSF" id="PIRSF018249">
    <property type="entry name" value="MyrA_prd"/>
    <property type="match status" value="1"/>
</dbReference>
<feature type="binding site" evidence="2">
    <location>
        <begin position="99"/>
        <end position="100"/>
    </location>
    <ligand>
        <name>S-adenosyl-L-methionine</name>
        <dbReference type="ChEBI" id="CHEBI:59789"/>
    </ligand>
</feature>